<evidence type="ECO:0000313" key="2">
    <source>
        <dbReference type="EMBL" id="TGK18048.1"/>
    </source>
</evidence>
<dbReference type="EMBL" id="RQEV01000011">
    <property type="protein sequence ID" value="TGK18048.1"/>
    <property type="molecule type" value="Genomic_DNA"/>
</dbReference>
<sequence length="154" mass="17404">MKTVSIRTLRFVGLVLSLFLITAWGSLSAESKCHGLSKGQCEADSDCTWVSGYQKKDGKNVEAYCRAKPGKGEGEHSAEHHKKKEDGDTVKKSDSKKDHDEEVESKKGKKSKKEKEEDDDEDSKKSKKDKKSKKEKESDKEDKKSKKSKHKKED</sequence>
<evidence type="ECO:0000256" key="1">
    <source>
        <dbReference type="SAM" id="MobiDB-lite"/>
    </source>
</evidence>
<dbReference type="OrthoDB" id="346235at2"/>
<name>A0A4R9GNY1_9LEPT</name>
<proteinExistence type="predicted"/>
<comment type="caution">
    <text evidence="2">The sequence shown here is derived from an EMBL/GenBank/DDBJ whole genome shotgun (WGS) entry which is preliminary data.</text>
</comment>
<dbReference type="AlphaFoldDB" id="A0A4R9GNY1"/>
<feature type="compositionally biased region" description="Basic residues" evidence="1">
    <location>
        <begin position="145"/>
        <end position="154"/>
    </location>
</feature>
<evidence type="ECO:0000313" key="3">
    <source>
        <dbReference type="Proteomes" id="UP000297855"/>
    </source>
</evidence>
<evidence type="ECO:0008006" key="4">
    <source>
        <dbReference type="Google" id="ProtNLM"/>
    </source>
</evidence>
<reference evidence="2" key="1">
    <citation type="journal article" date="2019" name="PLoS Negl. Trop. Dis.">
        <title>Revisiting the worldwide diversity of Leptospira species in the environment.</title>
        <authorList>
            <person name="Vincent A.T."/>
            <person name="Schiettekatte O."/>
            <person name="Bourhy P."/>
            <person name="Veyrier F.J."/>
            <person name="Picardeau M."/>
        </authorList>
    </citation>
    <scope>NUCLEOTIDE SEQUENCE [LARGE SCALE GENOMIC DNA]</scope>
    <source>
        <strain evidence="2">SCS5</strain>
    </source>
</reference>
<protein>
    <recommendedName>
        <fullName evidence="4">Chromosome partitioning protein ParB</fullName>
    </recommendedName>
</protein>
<feature type="compositionally biased region" description="Basic and acidic residues" evidence="1">
    <location>
        <begin position="70"/>
        <end position="106"/>
    </location>
</feature>
<gene>
    <name evidence="2" type="ORF">EHO61_11360</name>
</gene>
<accession>A0A4R9GNY1</accession>
<feature type="compositionally biased region" description="Basic and acidic residues" evidence="1">
    <location>
        <begin position="132"/>
        <end position="144"/>
    </location>
</feature>
<dbReference type="RefSeq" id="WP_135813702.1">
    <property type="nucleotide sequence ID" value="NZ_RQEV01000011.1"/>
</dbReference>
<keyword evidence="3" id="KW-1185">Reference proteome</keyword>
<feature type="region of interest" description="Disordered" evidence="1">
    <location>
        <begin position="66"/>
        <end position="154"/>
    </location>
</feature>
<organism evidence="2 3">
    <name type="scientific">Leptospira fluminis</name>
    <dbReference type="NCBI Taxonomy" id="2484979"/>
    <lineage>
        <taxon>Bacteria</taxon>
        <taxon>Pseudomonadati</taxon>
        <taxon>Spirochaetota</taxon>
        <taxon>Spirochaetia</taxon>
        <taxon>Leptospirales</taxon>
        <taxon>Leptospiraceae</taxon>
        <taxon>Leptospira</taxon>
    </lineage>
</organism>
<dbReference type="Proteomes" id="UP000297855">
    <property type="component" value="Unassembled WGS sequence"/>
</dbReference>